<dbReference type="Proteomes" id="UP000254889">
    <property type="component" value="Chromosome"/>
</dbReference>
<dbReference type="AlphaFoldDB" id="A0A345ZXX0"/>
<dbReference type="InterPro" id="IPR036291">
    <property type="entry name" value="NAD(P)-bd_dom_sf"/>
</dbReference>
<dbReference type="KEGG" id="ptaw:DW352_15295"/>
<accession>A0A345ZXX0</accession>
<dbReference type="GO" id="GO:0009073">
    <property type="term" value="P:aromatic amino acid family biosynthetic process"/>
    <property type="evidence" value="ECO:0007669"/>
    <property type="project" value="UniProtKB-KW"/>
</dbReference>
<dbReference type="EC" id="1.1.1.25" evidence="2"/>
<dbReference type="PANTHER" id="PTHR21089">
    <property type="entry name" value="SHIKIMATE DEHYDROGENASE"/>
    <property type="match status" value="1"/>
</dbReference>
<dbReference type="Gene3D" id="3.40.50.10860">
    <property type="entry name" value="Leucine Dehydrogenase, chain A, domain 1"/>
    <property type="match status" value="1"/>
</dbReference>
<keyword evidence="10" id="KW-1185">Reference proteome</keyword>
<evidence type="ECO:0000256" key="5">
    <source>
        <dbReference type="ARBA" id="ARBA00023141"/>
    </source>
</evidence>
<evidence type="ECO:0000256" key="6">
    <source>
        <dbReference type="ARBA" id="ARBA00049442"/>
    </source>
</evidence>
<dbReference type="Pfam" id="PF08501">
    <property type="entry name" value="Shikimate_dh_N"/>
    <property type="match status" value="1"/>
</dbReference>
<comment type="catalytic activity">
    <reaction evidence="6">
        <text>shikimate + NADP(+) = 3-dehydroshikimate + NADPH + H(+)</text>
        <dbReference type="Rhea" id="RHEA:17737"/>
        <dbReference type="ChEBI" id="CHEBI:15378"/>
        <dbReference type="ChEBI" id="CHEBI:16630"/>
        <dbReference type="ChEBI" id="CHEBI:36208"/>
        <dbReference type="ChEBI" id="CHEBI:57783"/>
        <dbReference type="ChEBI" id="CHEBI:58349"/>
        <dbReference type="EC" id="1.1.1.25"/>
    </reaction>
</comment>
<dbReference type="Pfam" id="PF01488">
    <property type="entry name" value="Shikimate_DH"/>
    <property type="match status" value="1"/>
</dbReference>
<protein>
    <recommendedName>
        <fullName evidence="2">shikimate dehydrogenase (NADP(+))</fullName>
        <ecNumber evidence="2">1.1.1.25</ecNumber>
    </recommendedName>
</protein>
<dbReference type="UniPathway" id="UPA00053">
    <property type="reaction ID" value="UER00087"/>
</dbReference>
<dbReference type="InterPro" id="IPR046346">
    <property type="entry name" value="Aminoacid_DH-like_N_sf"/>
</dbReference>
<feature type="domain" description="Shikimate dehydrogenase substrate binding N-terminal" evidence="8">
    <location>
        <begin position="11"/>
        <end position="94"/>
    </location>
</feature>
<keyword evidence="5" id="KW-0057">Aromatic amino acid biosynthesis</keyword>
<sequence>MITGTTRLYAIIGDPIAHVRTPMAFNDWFASRKIDAVCLPIHIGRDDLPRGWAGLKSMVNLDGFIVTAPHKGEARQLCDAVEGDGVHTGVVNTVRREKNGRFVGTLLDGRGFVRGLQNEGHKVEGRRFYLAGAGGAGTALAYALAGSGAAALTLHNRTRAKAEKLAAGVKAAFPACDVRLGSANASGHDVAVNATSLGLEPTDGHSFDLGSVDRDALVAEVVMKPDMTPLLIAAKARGHKIHFGIHMLNSQLALMMQFLGLEPTREGA</sequence>
<dbReference type="Gene3D" id="3.40.50.720">
    <property type="entry name" value="NAD(P)-binding Rossmann-like Domain"/>
    <property type="match status" value="1"/>
</dbReference>
<comment type="pathway">
    <text evidence="1">Metabolic intermediate biosynthesis; chorismate biosynthesis; chorismate from D-erythrose 4-phosphate and phosphoenolpyruvate: step 4/7.</text>
</comment>
<evidence type="ECO:0000313" key="10">
    <source>
        <dbReference type="Proteomes" id="UP000254889"/>
    </source>
</evidence>
<dbReference type="InterPro" id="IPR022893">
    <property type="entry name" value="Shikimate_DH_fam"/>
</dbReference>
<dbReference type="PANTHER" id="PTHR21089:SF1">
    <property type="entry name" value="BIFUNCTIONAL 3-DEHYDROQUINATE DEHYDRATASE_SHIKIMATE DEHYDROGENASE, CHLOROPLASTIC"/>
    <property type="match status" value="1"/>
</dbReference>
<feature type="domain" description="Quinate/shikimate 5-dehydrogenase/glutamyl-tRNA reductase" evidence="7">
    <location>
        <begin position="121"/>
        <end position="196"/>
    </location>
</feature>
<evidence type="ECO:0000259" key="8">
    <source>
        <dbReference type="Pfam" id="PF08501"/>
    </source>
</evidence>
<dbReference type="GO" id="GO:0009423">
    <property type="term" value="P:chorismate biosynthetic process"/>
    <property type="evidence" value="ECO:0007669"/>
    <property type="project" value="UniProtKB-UniPathway"/>
</dbReference>
<dbReference type="GO" id="GO:0019632">
    <property type="term" value="P:shikimate metabolic process"/>
    <property type="evidence" value="ECO:0007669"/>
    <property type="project" value="TreeGrafter"/>
</dbReference>
<proteinExistence type="predicted"/>
<dbReference type="OrthoDB" id="7873617at2"/>
<gene>
    <name evidence="9" type="ORF">DW352_15295</name>
</gene>
<dbReference type="SUPFAM" id="SSF51735">
    <property type="entry name" value="NAD(P)-binding Rossmann-fold domains"/>
    <property type="match status" value="1"/>
</dbReference>
<evidence type="ECO:0000256" key="3">
    <source>
        <dbReference type="ARBA" id="ARBA00022857"/>
    </source>
</evidence>
<dbReference type="GO" id="GO:0005829">
    <property type="term" value="C:cytosol"/>
    <property type="evidence" value="ECO:0007669"/>
    <property type="project" value="TreeGrafter"/>
</dbReference>
<dbReference type="InterPro" id="IPR013708">
    <property type="entry name" value="Shikimate_DH-bd_N"/>
</dbReference>
<dbReference type="GO" id="GO:0004764">
    <property type="term" value="F:shikimate 3-dehydrogenase (NADP+) activity"/>
    <property type="evidence" value="ECO:0007669"/>
    <property type="project" value="UniProtKB-EC"/>
</dbReference>
<keyword evidence="5" id="KW-0028">Amino-acid biosynthesis</keyword>
<evidence type="ECO:0000256" key="1">
    <source>
        <dbReference type="ARBA" id="ARBA00004871"/>
    </source>
</evidence>
<keyword evidence="3" id="KW-0521">NADP</keyword>
<dbReference type="SUPFAM" id="SSF53223">
    <property type="entry name" value="Aminoacid dehydrogenase-like, N-terminal domain"/>
    <property type="match status" value="1"/>
</dbReference>
<evidence type="ECO:0000256" key="4">
    <source>
        <dbReference type="ARBA" id="ARBA00023002"/>
    </source>
</evidence>
<evidence type="ECO:0000256" key="2">
    <source>
        <dbReference type="ARBA" id="ARBA00012962"/>
    </source>
</evidence>
<name>A0A345ZXX0_9HYPH</name>
<evidence type="ECO:0000313" key="9">
    <source>
        <dbReference type="EMBL" id="AXK81767.1"/>
    </source>
</evidence>
<dbReference type="InterPro" id="IPR006151">
    <property type="entry name" value="Shikm_DH/Glu-tRNA_Rdtase"/>
</dbReference>
<dbReference type="EMBL" id="CP031417">
    <property type="protein sequence ID" value="AXK81767.1"/>
    <property type="molecule type" value="Genomic_DNA"/>
</dbReference>
<dbReference type="RefSeq" id="WP_115692146.1">
    <property type="nucleotide sequence ID" value="NZ_CP031417.1"/>
</dbReference>
<dbReference type="GO" id="GO:0050661">
    <property type="term" value="F:NADP binding"/>
    <property type="evidence" value="ECO:0007669"/>
    <property type="project" value="TreeGrafter"/>
</dbReference>
<evidence type="ECO:0000259" key="7">
    <source>
        <dbReference type="Pfam" id="PF01488"/>
    </source>
</evidence>
<keyword evidence="4" id="KW-0560">Oxidoreductase</keyword>
<reference evidence="9 10" key="1">
    <citation type="submission" date="2018-07" db="EMBL/GenBank/DDBJ databases">
        <authorList>
            <person name="Quirk P.G."/>
            <person name="Krulwich T.A."/>
        </authorList>
    </citation>
    <scope>NUCLEOTIDE SEQUENCE [LARGE SCALE GENOMIC DNA]</scope>
    <source>
        <strain evidence="9 10">CC-BB4</strain>
    </source>
</reference>
<organism evidence="9 10">
    <name type="scientific">Pseudolabrys taiwanensis</name>
    <dbReference type="NCBI Taxonomy" id="331696"/>
    <lineage>
        <taxon>Bacteria</taxon>
        <taxon>Pseudomonadati</taxon>
        <taxon>Pseudomonadota</taxon>
        <taxon>Alphaproteobacteria</taxon>
        <taxon>Hyphomicrobiales</taxon>
        <taxon>Xanthobacteraceae</taxon>
        <taxon>Pseudolabrys</taxon>
    </lineage>
</organism>